<name>A0A3E4QUZ4_9ACTN</name>
<dbReference type="AlphaFoldDB" id="A0A3E4QUZ4"/>
<feature type="domain" description="Serine aminopeptidase S33" evidence="1">
    <location>
        <begin position="33"/>
        <end position="303"/>
    </location>
</feature>
<evidence type="ECO:0000259" key="1">
    <source>
        <dbReference type="Pfam" id="PF12146"/>
    </source>
</evidence>
<dbReference type="SUPFAM" id="SSF53474">
    <property type="entry name" value="alpha/beta-Hydrolases"/>
    <property type="match status" value="1"/>
</dbReference>
<dbReference type="InterPro" id="IPR051044">
    <property type="entry name" value="MAG_DAG_Lipase"/>
</dbReference>
<evidence type="ECO:0000313" key="2">
    <source>
        <dbReference type="EMBL" id="RGL10673.1"/>
    </source>
</evidence>
<evidence type="ECO:0000313" key="3">
    <source>
        <dbReference type="Proteomes" id="UP000260943"/>
    </source>
</evidence>
<organism evidence="2 3">
    <name type="scientific">Collinsella tanakaei</name>
    <dbReference type="NCBI Taxonomy" id="626935"/>
    <lineage>
        <taxon>Bacteria</taxon>
        <taxon>Bacillati</taxon>
        <taxon>Actinomycetota</taxon>
        <taxon>Coriobacteriia</taxon>
        <taxon>Coriobacteriales</taxon>
        <taxon>Coriobacteriaceae</taxon>
        <taxon>Collinsella</taxon>
    </lineage>
</organism>
<dbReference type="InterPro" id="IPR029058">
    <property type="entry name" value="AB_hydrolase_fold"/>
</dbReference>
<sequence length="322" mass="34879">MKTTTITYASYDDASTIRALLWEPDHEAAPSGPRGLVQLVHGMSEHVERYAGFAEYLCGRGFAVCANDHIGHGKTVASADDLGHMPLEKGEEVLLHDVNALRELVMQRLREDSGSSGDLPYIIFGHSMGSFITRVYLTRYALGVRAAVICGTGQQPRALSAAGKALTRGIARSRGERYVSELVDGMGAGAYGKAIDGARTDVDWIATDPEVVDEYRRDPLCGQKFTVGAYHTLSTLVADATDPKLVARVPHALPLFFIAGAEDPVGDCGAGVERAAQMYRRAGMERVDVKIYPGVRHEILNEPIKGQVHEDVSVWLDEVLGS</sequence>
<gene>
    <name evidence="2" type="ORF">DXC81_04150</name>
</gene>
<dbReference type="EMBL" id="QSRJ01000004">
    <property type="protein sequence ID" value="RGL10673.1"/>
    <property type="molecule type" value="Genomic_DNA"/>
</dbReference>
<accession>A0A3E4QUZ4</accession>
<proteinExistence type="predicted"/>
<dbReference type="GO" id="GO:0016787">
    <property type="term" value="F:hydrolase activity"/>
    <property type="evidence" value="ECO:0007669"/>
    <property type="project" value="UniProtKB-KW"/>
</dbReference>
<dbReference type="PANTHER" id="PTHR11614">
    <property type="entry name" value="PHOSPHOLIPASE-RELATED"/>
    <property type="match status" value="1"/>
</dbReference>
<dbReference type="Pfam" id="PF12146">
    <property type="entry name" value="Hydrolase_4"/>
    <property type="match status" value="1"/>
</dbReference>
<dbReference type="InterPro" id="IPR022742">
    <property type="entry name" value="Hydrolase_4"/>
</dbReference>
<keyword evidence="2" id="KW-0378">Hydrolase</keyword>
<reference evidence="2 3" key="1">
    <citation type="submission" date="2018-08" db="EMBL/GenBank/DDBJ databases">
        <title>A genome reference for cultivated species of the human gut microbiota.</title>
        <authorList>
            <person name="Zou Y."/>
            <person name="Xue W."/>
            <person name="Luo G."/>
        </authorList>
    </citation>
    <scope>NUCLEOTIDE SEQUENCE [LARGE SCALE GENOMIC DNA]</scope>
    <source>
        <strain evidence="2 3">TF08-14</strain>
    </source>
</reference>
<comment type="caution">
    <text evidence="2">The sequence shown here is derived from an EMBL/GenBank/DDBJ whole genome shotgun (WGS) entry which is preliminary data.</text>
</comment>
<dbReference type="RefSeq" id="WP_117679313.1">
    <property type="nucleotide sequence ID" value="NZ_QSRJ01000004.1"/>
</dbReference>
<protein>
    <submittedName>
        <fullName evidence="2">Alpha/beta fold hydrolase</fullName>
    </submittedName>
</protein>
<dbReference type="Proteomes" id="UP000260943">
    <property type="component" value="Unassembled WGS sequence"/>
</dbReference>
<dbReference type="Gene3D" id="3.40.50.1820">
    <property type="entry name" value="alpha/beta hydrolase"/>
    <property type="match status" value="1"/>
</dbReference>